<evidence type="ECO:0000256" key="4">
    <source>
        <dbReference type="ARBA" id="ARBA00023015"/>
    </source>
</evidence>
<dbReference type="SMART" id="SM01141">
    <property type="entry name" value="DRY_EERY"/>
    <property type="match status" value="1"/>
</dbReference>
<evidence type="ECO:0000256" key="2">
    <source>
        <dbReference type="ARBA" id="ARBA00022737"/>
    </source>
</evidence>
<name>A0A9P6G403_9FUNG</name>
<dbReference type="InterPro" id="IPR040397">
    <property type="entry name" value="SWAP"/>
</dbReference>
<dbReference type="GO" id="GO:0000395">
    <property type="term" value="P:mRNA 5'-splice site recognition"/>
    <property type="evidence" value="ECO:0007669"/>
    <property type="project" value="TreeGrafter"/>
</dbReference>
<dbReference type="AlphaFoldDB" id="A0A9P6G403"/>
<keyword evidence="4" id="KW-0805">Transcription regulation</keyword>
<dbReference type="PANTHER" id="PTHR13161">
    <property type="entry name" value="SPLICING FACTOR SUPPRESSOR OF WHITE APRICOT"/>
    <property type="match status" value="1"/>
</dbReference>
<accession>A0A9P6G403</accession>
<dbReference type="Gene3D" id="1.10.10.790">
    <property type="entry name" value="Surp module"/>
    <property type="match status" value="1"/>
</dbReference>
<reference evidence="9" key="1">
    <citation type="journal article" date="2020" name="Fungal Divers.">
        <title>Resolving the Mortierellaceae phylogeny through synthesis of multi-gene phylogenetics and phylogenomics.</title>
        <authorList>
            <person name="Vandepol N."/>
            <person name="Liber J."/>
            <person name="Desiro A."/>
            <person name="Na H."/>
            <person name="Kennedy M."/>
            <person name="Barry K."/>
            <person name="Grigoriev I.V."/>
            <person name="Miller A.N."/>
            <person name="O'Donnell K."/>
            <person name="Stajich J.E."/>
            <person name="Bonito G."/>
        </authorList>
    </citation>
    <scope>NUCLEOTIDE SEQUENCE</scope>
    <source>
        <strain evidence="9">KOD1015</strain>
    </source>
</reference>
<sequence>MWNDPDLDSHSRQSQRGGKKNDKAPKEDLTAFGYECLLFRNDGLSEAIEQGRMLITWQGLDPEDEDALWVDRGILIAYPMVTIRRKQGDYGRSVVHLLTITAVSSSLEHLRYDARNLLDNTRYFLGPVELSENSGLDAPDLDEERFEDLDSEEEFMFDMDEDERDDYLAQKREQESESSYKGVHYDYDGTASLPVQEPTFRVHFDVPEGMSVPDTEKTLALIERTAKFVNSSSEPAMEAILQGKQATNPSFAFLSRRHHLFAFYKHIRWLMQTGLYEILEDYRQREADEAKAEEEDKLRQEANAVAEANEANKRQVAYYKAPTAHNLS</sequence>
<dbReference type="InterPro" id="IPR019147">
    <property type="entry name" value="SWAP_N_domain"/>
</dbReference>
<dbReference type="Proteomes" id="UP000780801">
    <property type="component" value="Unassembled WGS sequence"/>
</dbReference>
<gene>
    <name evidence="9" type="ORF">BGW38_000541</name>
</gene>
<dbReference type="InterPro" id="IPR000061">
    <property type="entry name" value="Surp"/>
</dbReference>
<organism evidence="9 10">
    <name type="scientific">Lunasporangiospora selenospora</name>
    <dbReference type="NCBI Taxonomy" id="979761"/>
    <lineage>
        <taxon>Eukaryota</taxon>
        <taxon>Fungi</taxon>
        <taxon>Fungi incertae sedis</taxon>
        <taxon>Mucoromycota</taxon>
        <taxon>Mortierellomycotina</taxon>
        <taxon>Mortierellomycetes</taxon>
        <taxon>Mortierellales</taxon>
        <taxon>Mortierellaceae</taxon>
        <taxon>Lunasporangiospora</taxon>
    </lineage>
</organism>
<keyword evidence="1" id="KW-0507">mRNA processing</keyword>
<dbReference type="Pfam" id="PF01805">
    <property type="entry name" value="Surp"/>
    <property type="match status" value="1"/>
</dbReference>
<evidence type="ECO:0000313" key="10">
    <source>
        <dbReference type="Proteomes" id="UP000780801"/>
    </source>
</evidence>
<proteinExistence type="predicted"/>
<dbReference type="OrthoDB" id="447637at2759"/>
<dbReference type="SUPFAM" id="SSF109905">
    <property type="entry name" value="Surp module (SWAP domain)"/>
    <property type="match status" value="1"/>
</dbReference>
<feature type="region of interest" description="Disordered" evidence="7">
    <location>
        <begin position="1"/>
        <end position="25"/>
    </location>
</feature>
<keyword evidence="5" id="KW-0804">Transcription</keyword>
<evidence type="ECO:0000256" key="6">
    <source>
        <dbReference type="ARBA" id="ARBA00023187"/>
    </source>
</evidence>
<evidence type="ECO:0000259" key="8">
    <source>
        <dbReference type="PROSITE" id="PS50128"/>
    </source>
</evidence>
<dbReference type="PROSITE" id="PS50128">
    <property type="entry name" value="SURP"/>
    <property type="match status" value="1"/>
</dbReference>
<dbReference type="InterPro" id="IPR035967">
    <property type="entry name" value="SWAP/Surp_sf"/>
</dbReference>
<feature type="domain" description="SURP motif" evidence="8">
    <location>
        <begin position="221"/>
        <end position="264"/>
    </location>
</feature>
<dbReference type="EMBL" id="JAABOA010000115">
    <property type="protein sequence ID" value="KAF9585830.1"/>
    <property type="molecule type" value="Genomic_DNA"/>
</dbReference>
<evidence type="ECO:0000256" key="1">
    <source>
        <dbReference type="ARBA" id="ARBA00022664"/>
    </source>
</evidence>
<keyword evidence="3" id="KW-0694">RNA-binding</keyword>
<protein>
    <recommendedName>
        <fullName evidence="8">SURP motif domain-containing protein</fullName>
    </recommendedName>
</protein>
<dbReference type="GO" id="GO:0003723">
    <property type="term" value="F:RNA binding"/>
    <property type="evidence" value="ECO:0007669"/>
    <property type="project" value="UniProtKB-KW"/>
</dbReference>
<keyword evidence="2" id="KW-0677">Repeat</keyword>
<comment type="caution">
    <text evidence="9">The sequence shown here is derived from an EMBL/GenBank/DDBJ whole genome shotgun (WGS) entry which is preliminary data.</text>
</comment>
<evidence type="ECO:0000256" key="5">
    <source>
        <dbReference type="ARBA" id="ARBA00023163"/>
    </source>
</evidence>
<evidence type="ECO:0000256" key="7">
    <source>
        <dbReference type="SAM" id="MobiDB-lite"/>
    </source>
</evidence>
<keyword evidence="6" id="KW-0508">mRNA splicing</keyword>
<dbReference type="PANTHER" id="PTHR13161:SF15">
    <property type="entry name" value="SPLICING FACTOR, SUPPRESSOR OF WHITE-APRICOT HOMOLOG"/>
    <property type="match status" value="1"/>
</dbReference>
<keyword evidence="10" id="KW-1185">Reference proteome</keyword>
<evidence type="ECO:0000313" key="9">
    <source>
        <dbReference type="EMBL" id="KAF9585830.1"/>
    </source>
</evidence>
<dbReference type="SMART" id="SM00648">
    <property type="entry name" value="SWAP"/>
    <property type="match status" value="1"/>
</dbReference>
<evidence type="ECO:0000256" key="3">
    <source>
        <dbReference type="ARBA" id="ARBA00022884"/>
    </source>
</evidence>